<evidence type="ECO:0000313" key="2">
    <source>
        <dbReference type="EMBL" id="OAQ81561.1"/>
    </source>
</evidence>
<proteinExistence type="predicted"/>
<sequence>MTSKWCQDGALGRPRPRNQGSAQSGHAQSRSIRAALDLLALGVAFRSGPEEPRSKGRRGTAPGIGYVAVPLAPQRT</sequence>
<feature type="compositionally biased region" description="Polar residues" evidence="1">
    <location>
        <begin position="18"/>
        <end position="29"/>
    </location>
</feature>
<dbReference type="AlphaFoldDB" id="A0A179GWE6"/>
<evidence type="ECO:0000313" key="4">
    <source>
        <dbReference type="Proteomes" id="UP000078240"/>
    </source>
</evidence>
<name>A0A179GWE6_PURLI</name>
<evidence type="ECO:0000313" key="3">
    <source>
        <dbReference type="EMBL" id="OAQ91616.1"/>
    </source>
</evidence>
<reference evidence="2 4" key="1">
    <citation type="submission" date="2016-01" db="EMBL/GenBank/DDBJ databases">
        <title>Biosynthesis of antibiotic leucinostatins and their inhibition on Phytophthora in bio-control Purpureocillium lilacinum.</title>
        <authorList>
            <person name="Wang G."/>
            <person name="Liu Z."/>
            <person name="Lin R."/>
            <person name="Li E."/>
            <person name="Mao Z."/>
            <person name="Ling J."/>
            <person name="Yin W."/>
            <person name="Xie B."/>
        </authorList>
    </citation>
    <scope>NUCLEOTIDE SEQUENCE [LARGE SCALE GENOMIC DNA]</scope>
    <source>
        <strain evidence="2">PLBJ-1</strain>
        <strain evidence="3">PLFJ-1</strain>
    </source>
</reference>
<feature type="region of interest" description="Disordered" evidence="1">
    <location>
        <begin position="46"/>
        <end position="76"/>
    </location>
</feature>
<dbReference type="Proteomes" id="UP000078240">
    <property type="component" value="Unassembled WGS sequence"/>
</dbReference>
<dbReference type="Proteomes" id="UP000078340">
    <property type="component" value="Unassembled WGS sequence"/>
</dbReference>
<accession>A0A179GWE6</accession>
<comment type="caution">
    <text evidence="2">The sequence shown here is derived from an EMBL/GenBank/DDBJ whole genome shotgun (WGS) entry which is preliminary data.</text>
</comment>
<evidence type="ECO:0000256" key="1">
    <source>
        <dbReference type="SAM" id="MobiDB-lite"/>
    </source>
</evidence>
<organism evidence="2 4">
    <name type="scientific">Purpureocillium lilacinum</name>
    <name type="common">Paecilomyces lilacinus</name>
    <dbReference type="NCBI Taxonomy" id="33203"/>
    <lineage>
        <taxon>Eukaryota</taxon>
        <taxon>Fungi</taxon>
        <taxon>Dikarya</taxon>
        <taxon>Ascomycota</taxon>
        <taxon>Pezizomycotina</taxon>
        <taxon>Sordariomycetes</taxon>
        <taxon>Hypocreomycetidae</taxon>
        <taxon>Hypocreales</taxon>
        <taxon>Ophiocordycipitaceae</taxon>
        <taxon>Purpureocillium</taxon>
    </lineage>
</organism>
<gene>
    <name evidence="2" type="ORF">VFPBJ_04145</name>
    <name evidence="3" type="ORF">VFPFJ_03356</name>
</gene>
<dbReference type="EMBL" id="LSBH01000003">
    <property type="protein sequence ID" value="OAQ81561.1"/>
    <property type="molecule type" value="Genomic_DNA"/>
</dbReference>
<dbReference type="EMBL" id="LSBI01000003">
    <property type="protein sequence ID" value="OAQ91616.1"/>
    <property type="molecule type" value="Genomic_DNA"/>
</dbReference>
<feature type="region of interest" description="Disordered" evidence="1">
    <location>
        <begin position="1"/>
        <end position="29"/>
    </location>
</feature>
<protein>
    <submittedName>
        <fullName evidence="2">Uncharacterized protein</fullName>
    </submittedName>
</protein>